<evidence type="ECO:0000256" key="11">
    <source>
        <dbReference type="RuleBase" id="RU361255"/>
    </source>
</evidence>
<keyword evidence="11" id="KW-0999">Mitochondrion inner membrane</keyword>
<dbReference type="PANTHER" id="PTHR48109:SF4">
    <property type="entry name" value="DIHYDROOROTATE DEHYDROGENASE (QUINONE), MITOCHONDRIAL"/>
    <property type="match status" value="1"/>
</dbReference>
<comment type="catalytic activity">
    <reaction evidence="10 11">
        <text>(S)-dihydroorotate + a quinone = orotate + a quinol</text>
        <dbReference type="Rhea" id="RHEA:30187"/>
        <dbReference type="ChEBI" id="CHEBI:24646"/>
        <dbReference type="ChEBI" id="CHEBI:30839"/>
        <dbReference type="ChEBI" id="CHEBI:30864"/>
        <dbReference type="ChEBI" id="CHEBI:132124"/>
        <dbReference type="EC" id="1.3.5.2"/>
    </reaction>
</comment>
<dbReference type="InterPro" id="IPR013785">
    <property type="entry name" value="Aldolase_TIM"/>
</dbReference>
<protein>
    <recommendedName>
        <fullName evidence="5 11">Dihydroorotate dehydrogenase (quinone), mitochondrial</fullName>
        <shortName evidence="11">DHOdehase</shortName>
        <ecNumber evidence="4 11">1.3.5.2</ecNumber>
    </recommendedName>
</protein>
<keyword evidence="8 11" id="KW-0560">Oxidoreductase</keyword>
<organism evidence="13 14">
    <name type="scientific">Lactarius akahatsu</name>
    <dbReference type="NCBI Taxonomy" id="416441"/>
    <lineage>
        <taxon>Eukaryota</taxon>
        <taxon>Fungi</taxon>
        <taxon>Dikarya</taxon>
        <taxon>Basidiomycota</taxon>
        <taxon>Agaricomycotina</taxon>
        <taxon>Agaricomycetes</taxon>
        <taxon>Russulales</taxon>
        <taxon>Russulaceae</taxon>
        <taxon>Lactarius</taxon>
    </lineage>
</organism>
<dbReference type="NCBIfam" id="TIGR01036">
    <property type="entry name" value="pyrD_sub2"/>
    <property type="match status" value="1"/>
</dbReference>
<dbReference type="NCBIfam" id="NF003652">
    <property type="entry name" value="PRK05286.2-5"/>
    <property type="match status" value="1"/>
</dbReference>
<dbReference type="GO" id="GO:0106430">
    <property type="term" value="F:dihydroorotate dehydrogenase (quinone) activity"/>
    <property type="evidence" value="ECO:0007669"/>
    <property type="project" value="UniProtKB-EC"/>
</dbReference>
<evidence type="ECO:0000256" key="5">
    <source>
        <dbReference type="ARBA" id="ARBA00017599"/>
    </source>
</evidence>
<keyword evidence="11" id="KW-1133">Transmembrane helix</keyword>
<dbReference type="Gene3D" id="3.20.20.70">
    <property type="entry name" value="Aldolase class I"/>
    <property type="match status" value="1"/>
</dbReference>
<keyword evidence="14" id="KW-1185">Reference proteome</keyword>
<dbReference type="PROSITE" id="PS00912">
    <property type="entry name" value="DHODEHASE_2"/>
    <property type="match status" value="1"/>
</dbReference>
<evidence type="ECO:0000256" key="3">
    <source>
        <dbReference type="ARBA" id="ARBA00005359"/>
    </source>
</evidence>
<evidence type="ECO:0000256" key="6">
    <source>
        <dbReference type="ARBA" id="ARBA00022630"/>
    </source>
</evidence>
<keyword evidence="6 11" id="KW-0285">Flavoprotein</keyword>
<dbReference type="InterPro" id="IPR005719">
    <property type="entry name" value="Dihydroorotate_DH_2"/>
</dbReference>
<evidence type="ECO:0000313" key="13">
    <source>
        <dbReference type="EMBL" id="KAH8986900.1"/>
    </source>
</evidence>
<dbReference type="Pfam" id="PF01180">
    <property type="entry name" value="DHO_dh"/>
    <property type="match status" value="1"/>
</dbReference>
<keyword evidence="9 11" id="KW-0472">Membrane</keyword>
<proteinExistence type="inferred from homology"/>
<dbReference type="EMBL" id="JAKELL010000051">
    <property type="protein sequence ID" value="KAH8986900.1"/>
    <property type="molecule type" value="Genomic_DNA"/>
</dbReference>
<dbReference type="AlphaFoldDB" id="A0AAD4QB58"/>
<keyword evidence="11" id="KW-0812">Transmembrane</keyword>
<feature type="transmembrane region" description="Helical" evidence="11">
    <location>
        <begin position="34"/>
        <end position="53"/>
    </location>
</feature>
<evidence type="ECO:0000256" key="8">
    <source>
        <dbReference type="ARBA" id="ARBA00023002"/>
    </source>
</evidence>
<dbReference type="InterPro" id="IPR001295">
    <property type="entry name" value="Dihydroorotate_DH_CS"/>
</dbReference>
<dbReference type="InterPro" id="IPR005720">
    <property type="entry name" value="Dihydroorotate_DH_cat"/>
</dbReference>
<comment type="pathway">
    <text evidence="2 11">Pyrimidine metabolism; UMP biosynthesis via de novo pathway; orotate from (S)-dihydroorotate (quinone route): step 1/1.</text>
</comment>
<evidence type="ECO:0000259" key="12">
    <source>
        <dbReference type="Pfam" id="PF01180"/>
    </source>
</evidence>
<accession>A0AAD4QB58</accession>
<dbReference type="EC" id="1.3.5.2" evidence="4 11"/>
<dbReference type="InterPro" id="IPR050074">
    <property type="entry name" value="DHO_dehydrogenase"/>
</dbReference>
<evidence type="ECO:0000256" key="10">
    <source>
        <dbReference type="ARBA" id="ARBA00048639"/>
    </source>
</evidence>
<evidence type="ECO:0000256" key="2">
    <source>
        <dbReference type="ARBA" id="ARBA00005161"/>
    </source>
</evidence>
<dbReference type="GO" id="GO:0009220">
    <property type="term" value="P:pyrimidine ribonucleotide biosynthetic process"/>
    <property type="evidence" value="ECO:0007669"/>
    <property type="project" value="TreeGrafter"/>
</dbReference>
<dbReference type="SUPFAM" id="SSF51395">
    <property type="entry name" value="FMN-linked oxidoreductases"/>
    <property type="match status" value="1"/>
</dbReference>
<dbReference type="CDD" id="cd04738">
    <property type="entry name" value="DHOD_2_like"/>
    <property type="match status" value="1"/>
</dbReference>
<dbReference type="PROSITE" id="PS00911">
    <property type="entry name" value="DHODEHASE_1"/>
    <property type="match status" value="1"/>
</dbReference>
<evidence type="ECO:0000256" key="4">
    <source>
        <dbReference type="ARBA" id="ARBA00012791"/>
    </source>
</evidence>
<dbReference type="Proteomes" id="UP001201163">
    <property type="component" value="Unassembled WGS sequence"/>
</dbReference>
<sequence>MASLRLVSRRIPVKPSHSSRSFASTTEPTSRIRTSAYVTLFALTAGVGAVYYLDSRAAVHRYLITPIIRHALDPETGHKLAVGVLESGLGPRDMFPDDERLKTELWGQSLSNPIGLAAGFDKDGRAIDGLFNLGFGWVEVGSVTPKPQSGNPRPRVFHLPEDDALINRYGFPSQGQVSVLSRLRARLPTFPSAADEDSASLRNGRLLAVNLGKNKESPQESPDDFITGVRAFAPHADVLVINVSSPNTPGLRGLQQRELLSQLLRGVVQARDEVATSPTRRPKLVLKISPDLDSHGLEDIANAVSTVKGIDGVIVTNTTIQRPAHLRNANRAQQGGLSGAPLQPLALEAVRGLRKRLPAEIPIIGCGGISSGADALAFARAGASFVQLYTAFGYDGVGTCRRIKDELTEELARRGTTWHDVVKQAVSENAAAPRAVGVQQLVRQAEELKGLLDELVDRMSNDASAPA</sequence>
<dbReference type="NCBIfam" id="NF003645">
    <property type="entry name" value="PRK05286.1-2"/>
    <property type="match status" value="1"/>
</dbReference>
<comment type="caution">
    <text evidence="13">The sequence shown here is derived from an EMBL/GenBank/DDBJ whole genome shotgun (WGS) entry which is preliminary data.</text>
</comment>
<name>A0AAD4QB58_9AGAM</name>
<dbReference type="GO" id="GO:0005743">
    <property type="term" value="C:mitochondrial inner membrane"/>
    <property type="evidence" value="ECO:0007669"/>
    <property type="project" value="UniProtKB-SubCell"/>
</dbReference>
<keyword evidence="7 11" id="KW-0288">FMN</keyword>
<gene>
    <name evidence="13" type="ORF">EDB92DRAFT_1878129</name>
</gene>
<comment type="subcellular location">
    <subcellularLocation>
        <location evidence="1">Membrane</location>
    </subcellularLocation>
    <subcellularLocation>
        <location evidence="11">Mitochondrion inner membrane</location>
        <topology evidence="11">Single-pass membrane protein</topology>
    </subcellularLocation>
</comment>
<comment type="similarity">
    <text evidence="3 11">Belongs to the dihydroorotate dehydrogenase family. Type 2 subfamily.</text>
</comment>
<evidence type="ECO:0000256" key="7">
    <source>
        <dbReference type="ARBA" id="ARBA00022643"/>
    </source>
</evidence>
<dbReference type="GO" id="GO:0006207">
    <property type="term" value="P:'de novo' pyrimidine nucleobase biosynthetic process"/>
    <property type="evidence" value="ECO:0007669"/>
    <property type="project" value="InterPro"/>
</dbReference>
<reference evidence="13" key="1">
    <citation type="submission" date="2022-01" db="EMBL/GenBank/DDBJ databases">
        <title>Comparative genomics reveals a dynamic genome evolution in the ectomycorrhizal milk-cap (Lactarius) mushrooms.</title>
        <authorList>
            <consortium name="DOE Joint Genome Institute"/>
            <person name="Lebreton A."/>
            <person name="Tang N."/>
            <person name="Kuo A."/>
            <person name="LaButti K."/>
            <person name="Drula E."/>
            <person name="Barry K."/>
            <person name="Clum A."/>
            <person name="Lipzen A."/>
            <person name="Mousain D."/>
            <person name="Ng V."/>
            <person name="Wang R."/>
            <person name="Wang X."/>
            <person name="Dai Y."/>
            <person name="Henrissat B."/>
            <person name="Grigoriev I.V."/>
            <person name="Guerin-Laguette A."/>
            <person name="Yu F."/>
            <person name="Martin F.M."/>
        </authorList>
    </citation>
    <scope>NUCLEOTIDE SEQUENCE</scope>
    <source>
        <strain evidence="13">QP</strain>
    </source>
</reference>
<evidence type="ECO:0000256" key="9">
    <source>
        <dbReference type="ARBA" id="ARBA00023136"/>
    </source>
</evidence>
<comment type="cofactor">
    <cofactor evidence="11">
        <name>FMN</name>
        <dbReference type="ChEBI" id="CHEBI:58210"/>
    </cofactor>
    <text evidence="11">Binds 1 FMN per subunit.</text>
</comment>
<keyword evidence="11" id="KW-0496">Mitochondrion</keyword>
<evidence type="ECO:0000256" key="1">
    <source>
        <dbReference type="ARBA" id="ARBA00004370"/>
    </source>
</evidence>
<feature type="domain" description="Dihydroorotate dehydrogenase catalytic" evidence="12">
    <location>
        <begin position="101"/>
        <end position="411"/>
    </location>
</feature>
<evidence type="ECO:0000313" key="14">
    <source>
        <dbReference type="Proteomes" id="UP001201163"/>
    </source>
</evidence>
<dbReference type="PANTHER" id="PTHR48109">
    <property type="entry name" value="DIHYDROOROTATE DEHYDROGENASE (QUINONE), MITOCHONDRIAL-RELATED"/>
    <property type="match status" value="1"/>
</dbReference>